<dbReference type="AlphaFoldDB" id="A0A914RBI8"/>
<evidence type="ECO:0000313" key="2">
    <source>
        <dbReference type="WBParaSite" id="PEQ_0000208501-mRNA-1"/>
    </source>
</evidence>
<reference evidence="2" key="1">
    <citation type="submission" date="2022-11" db="UniProtKB">
        <authorList>
            <consortium name="WormBaseParasite"/>
        </authorList>
    </citation>
    <scope>IDENTIFICATION</scope>
</reference>
<protein>
    <submittedName>
        <fullName evidence="2">Uncharacterized protein</fullName>
    </submittedName>
</protein>
<proteinExistence type="predicted"/>
<accession>A0A914RBI8</accession>
<sequence>MAALKHLHANCLPSRPMILLSALLPLSANILTLPSKMTLLRDDIFHQR</sequence>
<name>A0A914RBI8_PAREQ</name>
<evidence type="ECO:0000313" key="1">
    <source>
        <dbReference type="Proteomes" id="UP000887564"/>
    </source>
</evidence>
<keyword evidence="1" id="KW-1185">Reference proteome</keyword>
<organism evidence="1 2">
    <name type="scientific">Parascaris equorum</name>
    <name type="common">Equine roundworm</name>
    <dbReference type="NCBI Taxonomy" id="6256"/>
    <lineage>
        <taxon>Eukaryota</taxon>
        <taxon>Metazoa</taxon>
        <taxon>Ecdysozoa</taxon>
        <taxon>Nematoda</taxon>
        <taxon>Chromadorea</taxon>
        <taxon>Rhabditida</taxon>
        <taxon>Spirurina</taxon>
        <taxon>Ascaridomorpha</taxon>
        <taxon>Ascaridoidea</taxon>
        <taxon>Ascarididae</taxon>
        <taxon>Parascaris</taxon>
    </lineage>
</organism>
<dbReference type="WBParaSite" id="PEQ_0000208501-mRNA-1">
    <property type="protein sequence ID" value="PEQ_0000208501-mRNA-1"/>
    <property type="gene ID" value="PEQ_0000208501"/>
</dbReference>
<dbReference type="Proteomes" id="UP000887564">
    <property type="component" value="Unplaced"/>
</dbReference>